<keyword evidence="2" id="KW-1185">Reference proteome</keyword>
<proteinExistence type="predicted"/>
<protein>
    <submittedName>
        <fullName evidence="1">31901_t:CDS:1</fullName>
    </submittedName>
</protein>
<sequence>DVDGKEILIIVCQEKNDDNTNCNTSYVYTSGSTGNAISEM</sequence>
<feature type="non-terminal residue" evidence="1">
    <location>
        <position position="1"/>
    </location>
</feature>
<evidence type="ECO:0000313" key="1">
    <source>
        <dbReference type="EMBL" id="CAG8797078.1"/>
    </source>
</evidence>
<reference evidence="1" key="1">
    <citation type="submission" date="2021-06" db="EMBL/GenBank/DDBJ databases">
        <authorList>
            <person name="Kallberg Y."/>
            <person name="Tangrot J."/>
            <person name="Rosling A."/>
        </authorList>
    </citation>
    <scope>NUCLEOTIDE SEQUENCE</scope>
    <source>
        <strain evidence="1">MA461A</strain>
    </source>
</reference>
<name>A0ACA9RKJ2_9GLOM</name>
<feature type="non-terminal residue" evidence="1">
    <location>
        <position position="40"/>
    </location>
</feature>
<dbReference type="EMBL" id="CAJVQC010056977">
    <property type="protein sequence ID" value="CAG8797078.1"/>
    <property type="molecule type" value="Genomic_DNA"/>
</dbReference>
<accession>A0ACA9RKJ2</accession>
<evidence type="ECO:0000313" key="2">
    <source>
        <dbReference type="Proteomes" id="UP000789920"/>
    </source>
</evidence>
<comment type="caution">
    <text evidence="1">The sequence shown here is derived from an EMBL/GenBank/DDBJ whole genome shotgun (WGS) entry which is preliminary data.</text>
</comment>
<organism evidence="1 2">
    <name type="scientific">Racocetra persica</name>
    <dbReference type="NCBI Taxonomy" id="160502"/>
    <lineage>
        <taxon>Eukaryota</taxon>
        <taxon>Fungi</taxon>
        <taxon>Fungi incertae sedis</taxon>
        <taxon>Mucoromycota</taxon>
        <taxon>Glomeromycotina</taxon>
        <taxon>Glomeromycetes</taxon>
        <taxon>Diversisporales</taxon>
        <taxon>Gigasporaceae</taxon>
        <taxon>Racocetra</taxon>
    </lineage>
</organism>
<dbReference type="Proteomes" id="UP000789920">
    <property type="component" value="Unassembled WGS sequence"/>
</dbReference>
<gene>
    <name evidence="1" type="ORF">RPERSI_LOCUS20281</name>
</gene>